<keyword evidence="2" id="KW-1185">Reference proteome</keyword>
<accession>A0AAV2SIA7</accession>
<dbReference type="AlphaFoldDB" id="A0AAV2SIA7"/>
<evidence type="ECO:0000313" key="1">
    <source>
        <dbReference type="EMBL" id="CAL4205612.1"/>
    </source>
</evidence>
<feature type="non-terminal residue" evidence="1">
    <location>
        <position position="111"/>
    </location>
</feature>
<sequence length="111" mass="12683">MMRRMGRPNVSDLCVEQNITAAVSFLEKYPRSHCCDVHQLRYNKIICIVQTIKAAVKTLVIMDSNAAERNISQKVEKMINNNIHWLTADDNSLIAARALLSVEEELLKRVE</sequence>
<organism evidence="1 2">
    <name type="scientific">Meganyctiphanes norvegica</name>
    <name type="common">Northern krill</name>
    <name type="synonym">Thysanopoda norvegica</name>
    <dbReference type="NCBI Taxonomy" id="48144"/>
    <lineage>
        <taxon>Eukaryota</taxon>
        <taxon>Metazoa</taxon>
        <taxon>Ecdysozoa</taxon>
        <taxon>Arthropoda</taxon>
        <taxon>Crustacea</taxon>
        <taxon>Multicrustacea</taxon>
        <taxon>Malacostraca</taxon>
        <taxon>Eumalacostraca</taxon>
        <taxon>Eucarida</taxon>
        <taxon>Euphausiacea</taxon>
        <taxon>Euphausiidae</taxon>
        <taxon>Meganyctiphanes</taxon>
    </lineage>
</organism>
<evidence type="ECO:0000313" key="2">
    <source>
        <dbReference type="Proteomes" id="UP001497623"/>
    </source>
</evidence>
<gene>
    <name evidence="1" type="ORF">MNOR_LOCUS37940</name>
</gene>
<dbReference type="Proteomes" id="UP001497623">
    <property type="component" value="Unassembled WGS sequence"/>
</dbReference>
<proteinExistence type="predicted"/>
<name>A0AAV2SIA7_MEGNR</name>
<comment type="caution">
    <text evidence="1">The sequence shown here is derived from an EMBL/GenBank/DDBJ whole genome shotgun (WGS) entry which is preliminary data.</text>
</comment>
<dbReference type="EMBL" id="CAXKWB010081122">
    <property type="protein sequence ID" value="CAL4205612.1"/>
    <property type="molecule type" value="Genomic_DNA"/>
</dbReference>
<reference evidence="1 2" key="1">
    <citation type="submission" date="2024-05" db="EMBL/GenBank/DDBJ databases">
        <authorList>
            <person name="Wallberg A."/>
        </authorList>
    </citation>
    <scope>NUCLEOTIDE SEQUENCE [LARGE SCALE GENOMIC DNA]</scope>
</reference>
<protein>
    <submittedName>
        <fullName evidence="1">Uncharacterized protein</fullName>
    </submittedName>
</protein>